<dbReference type="InterPro" id="IPR017853">
    <property type="entry name" value="GH"/>
</dbReference>
<comment type="caution">
    <text evidence="6">The sequence shown here is derived from an EMBL/GenBank/DDBJ whole genome shotgun (WGS) entry which is preliminary data.</text>
</comment>
<dbReference type="PANTHER" id="PTHR42732">
    <property type="entry name" value="BETA-GALACTOSIDASE"/>
    <property type="match status" value="1"/>
</dbReference>
<organism evidence="6 7">
    <name type="scientific">Roseateles chitinivorans</name>
    <dbReference type="NCBI Taxonomy" id="2917965"/>
    <lineage>
        <taxon>Bacteria</taxon>
        <taxon>Pseudomonadati</taxon>
        <taxon>Pseudomonadota</taxon>
        <taxon>Betaproteobacteria</taxon>
        <taxon>Burkholderiales</taxon>
        <taxon>Sphaerotilaceae</taxon>
        <taxon>Roseateles</taxon>
    </lineage>
</organism>
<dbReference type="InterPro" id="IPR006103">
    <property type="entry name" value="Glyco_hydro_2_cat"/>
</dbReference>
<comment type="similarity">
    <text evidence="1">Belongs to the glycosyl hydrolase 2 family.</text>
</comment>
<dbReference type="RefSeq" id="WP_099863352.1">
    <property type="nucleotide sequence ID" value="NZ_PEOG01000066.1"/>
</dbReference>
<keyword evidence="4" id="KW-0732">Signal</keyword>
<dbReference type="PROSITE" id="PS50022">
    <property type="entry name" value="FA58C_3"/>
    <property type="match status" value="1"/>
</dbReference>
<feature type="chain" id="PRO_5013956935" evidence="4">
    <location>
        <begin position="22"/>
        <end position="887"/>
    </location>
</feature>
<evidence type="ECO:0000313" key="7">
    <source>
        <dbReference type="Proteomes" id="UP000231501"/>
    </source>
</evidence>
<dbReference type="SUPFAM" id="SSF49303">
    <property type="entry name" value="beta-Galactosidase/glucuronidase domain"/>
    <property type="match status" value="1"/>
</dbReference>
<proteinExistence type="inferred from homology"/>
<dbReference type="InterPro" id="IPR006102">
    <property type="entry name" value="Ig-like_GH2"/>
</dbReference>
<dbReference type="InterPro" id="IPR006104">
    <property type="entry name" value="Glyco_hydro_2_N"/>
</dbReference>
<dbReference type="InterPro" id="IPR006101">
    <property type="entry name" value="Glyco_hydro_2"/>
</dbReference>
<sequence length="887" mass="96454">MKLPLLAVALCAALLAPPAPAAAAIPPAPAAAPAITASERSSEVINRDWTFTLGDPSDGQAVDLDTAGWRRVDLPHSFSEPYFLGTGFYVGHGWYRKQLALPASIAGRRVSLEFDGVFQDAEVFVNGHRAGRHVGGYTGFSIDITALAKPGANLIAVRVNNEWNARVAPRAGEHVFSGGIYRNVRLVITDPVHVAWYGTFVTTPQVSDRRATVRVQTEVRNDRSGAAARVALVSEVLDAAGRRVAVHRSQRRVPAATTVTYDQTLPELRAPRLWSPDQPTLYRMVSRLYVDGRPVDRFETPFGIRTVKFTADRGFFLNGKHLYLIGANVHQDQAGWGDGVTDGAARRDVRMIKDAGFNFIRGSHYPHSPAFAQATDELGLLFWSEAPFWGIGGFGADGNWLSSAYPPDPADRPAFEASVLQQVEEMVRIHRNRPSIFLWSASNEPFFTKGDAMPAMRDFLRREVAFFHRIDPTRPVAIGGAQRGEIDKLGDVAGYNGDGATLFLNPGVPSIVSEYGATMVDRPGEYEPGFGLMPDTPDQKAKAAAAPATSGSPTYAWRYPWRSGEALWAGFDHGSIASIEFGSMGFIDYFRLPKRQYHWYRHTYAGVPPPVWPVNGTPAQLHLAASQTVIHGTQGLDDAQLVVSVQDEAGRALSNSPDVTLTIVSGPGKFPTGRSIRFSNKSLVAIRDGQAAISFRSYFAGRTVIEASSPGLKPARLEITTTGPDPFVDGQSPLAPDQPVIAYPPVTRKAFEGDPINVTISRPTSTSGSAPGHEAPLANDDQLETAWRAAAKEGPAFWAVDLENLYTLHWLSVILPDDQAPAFVVEISNNASDWRQVGEAKPGRKSYEFALFEPVVAARFLRIRFPAVTPDHPAALSEVRVIGKPAN</sequence>
<protein>
    <submittedName>
        <fullName evidence="6">Beta-galactosidase</fullName>
    </submittedName>
</protein>
<dbReference type="InterPro" id="IPR036156">
    <property type="entry name" value="Beta-gal/glucu_dom_sf"/>
</dbReference>
<accession>A0A2G9C4S1</accession>
<evidence type="ECO:0000256" key="2">
    <source>
        <dbReference type="ARBA" id="ARBA00022801"/>
    </source>
</evidence>
<gene>
    <name evidence="6" type="ORF">CS062_20030</name>
</gene>
<evidence type="ECO:0000256" key="1">
    <source>
        <dbReference type="ARBA" id="ARBA00007401"/>
    </source>
</evidence>
<dbReference type="PANTHER" id="PTHR42732:SF1">
    <property type="entry name" value="BETA-MANNOSIDASE"/>
    <property type="match status" value="1"/>
</dbReference>
<keyword evidence="7" id="KW-1185">Reference proteome</keyword>
<dbReference type="PRINTS" id="PR00132">
    <property type="entry name" value="GLHYDRLASE2"/>
</dbReference>
<keyword evidence="3" id="KW-0326">Glycosidase</keyword>
<keyword evidence="2" id="KW-0378">Hydrolase</keyword>
<name>A0A2G9C4S1_9BURK</name>
<dbReference type="EMBL" id="PEOG01000066">
    <property type="protein sequence ID" value="PIM51413.1"/>
    <property type="molecule type" value="Genomic_DNA"/>
</dbReference>
<dbReference type="InterPro" id="IPR000421">
    <property type="entry name" value="FA58C"/>
</dbReference>
<dbReference type="Pfam" id="PF02836">
    <property type="entry name" value="Glyco_hydro_2_C"/>
    <property type="match status" value="1"/>
</dbReference>
<dbReference type="Pfam" id="PF02837">
    <property type="entry name" value="Glyco_hydro_2_N"/>
    <property type="match status" value="1"/>
</dbReference>
<dbReference type="Proteomes" id="UP000231501">
    <property type="component" value="Unassembled WGS sequence"/>
</dbReference>
<dbReference type="SUPFAM" id="SSF51445">
    <property type="entry name" value="(Trans)glycosidases"/>
    <property type="match status" value="1"/>
</dbReference>
<evidence type="ECO:0000256" key="3">
    <source>
        <dbReference type="ARBA" id="ARBA00023295"/>
    </source>
</evidence>
<dbReference type="InterPro" id="IPR013783">
    <property type="entry name" value="Ig-like_fold"/>
</dbReference>
<dbReference type="InterPro" id="IPR008979">
    <property type="entry name" value="Galactose-bd-like_sf"/>
</dbReference>
<dbReference type="OrthoDB" id="9758603at2"/>
<dbReference type="Gene3D" id="2.60.40.10">
    <property type="entry name" value="Immunoglobulins"/>
    <property type="match status" value="2"/>
</dbReference>
<feature type="domain" description="F5/8 type C" evidence="5">
    <location>
        <begin position="742"/>
        <end position="884"/>
    </location>
</feature>
<dbReference type="GO" id="GO:0005975">
    <property type="term" value="P:carbohydrate metabolic process"/>
    <property type="evidence" value="ECO:0007669"/>
    <property type="project" value="InterPro"/>
</dbReference>
<dbReference type="GO" id="GO:0004553">
    <property type="term" value="F:hydrolase activity, hydrolyzing O-glycosyl compounds"/>
    <property type="evidence" value="ECO:0007669"/>
    <property type="project" value="InterPro"/>
</dbReference>
<dbReference type="AlphaFoldDB" id="A0A2G9C4S1"/>
<feature type="signal peptide" evidence="4">
    <location>
        <begin position="1"/>
        <end position="21"/>
    </location>
</feature>
<reference evidence="6 7" key="1">
    <citation type="submission" date="2017-11" db="EMBL/GenBank/DDBJ databases">
        <title>Draft genome sequence of Mitsuaria sp. HWN-4.</title>
        <authorList>
            <person name="Gundlapally S.R."/>
        </authorList>
    </citation>
    <scope>NUCLEOTIDE SEQUENCE [LARGE SCALE GENOMIC DNA]</scope>
    <source>
        <strain evidence="6 7">HWN-4</strain>
    </source>
</reference>
<dbReference type="Pfam" id="PF00703">
    <property type="entry name" value="Glyco_hydro_2"/>
    <property type="match status" value="1"/>
</dbReference>
<dbReference type="InterPro" id="IPR051913">
    <property type="entry name" value="GH2_Domain-Containing"/>
</dbReference>
<evidence type="ECO:0000256" key="4">
    <source>
        <dbReference type="SAM" id="SignalP"/>
    </source>
</evidence>
<dbReference type="Gene3D" id="2.60.120.260">
    <property type="entry name" value="Galactose-binding domain-like"/>
    <property type="match status" value="2"/>
</dbReference>
<dbReference type="Pfam" id="PF00754">
    <property type="entry name" value="F5_F8_type_C"/>
    <property type="match status" value="1"/>
</dbReference>
<evidence type="ECO:0000313" key="6">
    <source>
        <dbReference type="EMBL" id="PIM51413.1"/>
    </source>
</evidence>
<evidence type="ECO:0000259" key="5">
    <source>
        <dbReference type="PROSITE" id="PS50022"/>
    </source>
</evidence>
<dbReference type="Gene3D" id="3.20.20.80">
    <property type="entry name" value="Glycosidases"/>
    <property type="match status" value="1"/>
</dbReference>
<dbReference type="SUPFAM" id="SSF49785">
    <property type="entry name" value="Galactose-binding domain-like"/>
    <property type="match status" value="2"/>
</dbReference>